<feature type="domain" description="Cellulose-binding Sde182 nucleoside hydrolase-like" evidence="1">
    <location>
        <begin position="8"/>
        <end position="310"/>
    </location>
</feature>
<dbReference type="Gene3D" id="2.60.40.10">
    <property type="entry name" value="Immunoglobulins"/>
    <property type="match status" value="1"/>
</dbReference>
<dbReference type="InterPro" id="IPR048527">
    <property type="entry name" value="Sde182_C"/>
</dbReference>
<reference evidence="3" key="1">
    <citation type="submission" date="2023-05" db="EMBL/GenBank/DDBJ databases">
        <title>[olsenella] sp. nov., isolated from a pig farm feces dump.</title>
        <authorList>
            <person name="Chang Y.-H."/>
        </authorList>
    </citation>
    <scope>NUCLEOTIDE SEQUENCE</scope>
    <source>
        <strain evidence="3">YH-ols2217</strain>
    </source>
</reference>
<dbReference type="Proteomes" id="UP001431693">
    <property type="component" value="Unassembled WGS sequence"/>
</dbReference>
<dbReference type="InterPro" id="IPR036452">
    <property type="entry name" value="Ribo_hydro-like"/>
</dbReference>
<dbReference type="RefSeq" id="WP_283713052.1">
    <property type="nucleotide sequence ID" value="NZ_JASJEW010000002.1"/>
</dbReference>
<dbReference type="Pfam" id="PF07632">
    <property type="entry name" value="Sde182_NH-like"/>
    <property type="match status" value="1"/>
</dbReference>
<dbReference type="EMBL" id="JASJEX010000003">
    <property type="protein sequence ID" value="MDJ1129932.1"/>
    <property type="molecule type" value="Genomic_DNA"/>
</dbReference>
<name>A0ABT6ZLK5_9ACTN</name>
<evidence type="ECO:0000259" key="2">
    <source>
        <dbReference type="Pfam" id="PF21027"/>
    </source>
</evidence>
<comment type="caution">
    <text evidence="3">The sequence shown here is derived from an EMBL/GenBank/DDBJ whole genome shotgun (WGS) entry which is preliminary data.</text>
</comment>
<accession>A0ABT6ZLK5</accession>
<protein>
    <submittedName>
        <fullName evidence="3">DUF1593 domain-containing protein</fullName>
    </submittedName>
</protein>
<evidence type="ECO:0000259" key="1">
    <source>
        <dbReference type="Pfam" id="PF07632"/>
    </source>
</evidence>
<proteinExistence type="predicted"/>
<keyword evidence="4" id="KW-1185">Reference proteome</keyword>
<evidence type="ECO:0000313" key="4">
    <source>
        <dbReference type="Proteomes" id="UP001431693"/>
    </source>
</evidence>
<dbReference type="Gene3D" id="3.90.245.10">
    <property type="entry name" value="Ribonucleoside hydrolase-like"/>
    <property type="match status" value="1"/>
</dbReference>
<organism evidence="3 4">
    <name type="scientific">Kribbibacterium absianum</name>
    <dbReference type="NCBI Taxonomy" id="3044210"/>
    <lineage>
        <taxon>Bacteria</taxon>
        <taxon>Bacillati</taxon>
        <taxon>Actinomycetota</taxon>
        <taxon>Coriobacteriia</taxon>
        <taxon>Coriobacteriales</taxon>
        <taxon>Kribbibacteriaceae</taxon>
        <taxon>Kribbibacterium</taxon>
    </lineage>
</organism>
<sequence>MERQKARAIFTNDAECDDMNSLKHLLMYANDIDIEGIVLSSSVFHYAGDPDAGIEPKRWAGGDWMFEDLDAYEKILPNLRAHDPAYPSTDELRAVTKTGNVKVLNDYSEDTEGSELVRAAILAENPRPVWLLAGGGTSTIAAALRSIEEDFKGAPEWDEVYRRVCRQARIFMIVTQDETYREYISQAWPDLPLLHCTELAGLGFWFNDELNPPDSLPLMSGDWLKPNLLDKGPLMARYNTWGDGKVYPGEEDRSQFGSNPELIGGAWWGKVPHERYDMISEGDSASFMHLIDVGLRSLEDPTWGGWGGRFMPDPENEFNPDAAYWRNAADEAGSGAVKPTAYQFSRWMGDWMQEFAGRCDWATCGDYGQCNHRPSVDVAEGLDLTVEPGEAVRLTALPSDPDGDTLSVRWFDYPEAGTLGRSVAVEQDGNACVVTVPGDAAAGQTVHLVCRVSDDVSHENGYMTTYARVILTVA</sequence>
<gene>
    <name evidence="3" type="ORF">QJ043_07560</name>
</gene>
<feature type="domain" description="Cellulose-binding Sde182 C-terminal" evidence="2">
    <location>
        <begin position="392"/>
        <end position="473"/>
    </location>
</feature>
<dbReference type="InterPro" id="IPR011483">
    <property type="entry name" value="Sde182_NH-like"/>
</dbReference>
<dbReference type="SUPFAM" id="SSF53590">
    <property type="entry name" value="Nucleoside hydrolase"/>
    <property type="match status" value="1"/>
</dbReference>
<evidence type="ECO:0000313" key="3">
    <source>
        <dbReference type="EMBL" id="MDJ1129932.1"/>
    </source>
</evidence>
<dbReference type="InterPro" id="IPR013783">
    <property type="entry name" value="Ig-like_fold"/>
</dbReference>
<dbReference type="Pfam" id="PF21027">
    <property type="entry name" value="Sde0182_C"/>
    <property type="match status" value="1"/>
</dbReference>